<comment type="caution">
    <text evidence="1">The sequence shown here is derived from an EMBL/GenBank/DDBJ whole genome shotgun (WGS) entry which is preliminary data.</text>
</comment>
<evidence type="ECO:0000313" key="1">
    <source>
        <dbReference type="EMBL" id="CAG8605733.1"/>
    </source>
</evidence>
<evidence type="ECO:0000313" key="2">
    <source>
        <dbReference type="Proteomes" id="UP000789759"/>
    </source>
</evidence>
<dbReference type="SUPFAM" id="SSF54277">
    <property type="entry name" value="CAD &amp; PB1 domains"/>
    <property type="match status" value="1"/>
</dbReference>
<name>A0A9N9CJB1_9GLOM</name>
<protein>
    <submittedName>
        <fullName evidence="1">3345_t:CDS:1</fullName>
    </submittedName>
</protein>
<accession>A0A9N9CJB1</accession>
<dbReference type="AlphaFoldDB" id="A0A9N9CJB1"/>
<proteinExistence type="predicted"/>
<dbReference type="EMBL" id="CAJVQA010004760">
    <property type="protein sequence ID" value="CAG8605733.1"/>
    <property type="molecule type" value="Genomic_DNA"/>
</dbReference>
<keyword evidence="2" id="KW-1185">Reference proteome</keyword>
<dbReference type="OrthoDB" id="2435927at2759"/>
<organism evidence="1 2">
    <name type="scientific">Cetraspora pellucida</name>
    <dbReference type="NCBI Taxonomy" id="1433469"/>
    <lineage>
        <taxon>Eukaryota</taxon>
        <taxon>Fungi</taxon>
        <taxon>Fungi incertae sedis</taxon>
        <taxon>Mucoromycota</taxon>
        <taxon>Glomeromycotina</taxon>
        <taxon>Glomeromycetes</taxon>
        <taxon>Diversisporales</taxon>
        <taxon>Gigasporaceae</taxon>
        <taxon>Cetraspora</taxon>
    </lineage>
</organism>
<reference evidence="1" key="1">
    <citation type="submission" date="2021-06" db="EMBL/GenBank/DDBJ databases">
        <authorList>
            <person name="Kallberg Y."/>
            <person name="Tangrot J."/>
            <person name="Rosling A."/>
        </authorList>
    </citation>
    <scope>NUCLEOTIDE SEQUENCE</scope>
    <source>
        <strain evidence="1">FL966</strain>
    </source>
</reference>
<gene>
    <name evidence="1" type="ORF">CPELLU_LOCUS7207</name>
</gene>
<dbReference type="Proteomes" id="UP000789759">
    <property type="component" value="Unassembled WGS sequence"/>
</dbReference>
<dbReference type="CDD" id="cd05992">
    <property type="entry name" value="PB1"/>
    <property type="match status" value="1"/>
</dbReference>
<dbReference type="Gene3D" id="3.10.20.90">
    <property type="entry name" value="Phosphatidylinositol 3-kinase Catalytic Subunit, Chain A, domain 1"/>
    <property type="match status" value="1"/>
</dbReference>
<sequence>MDQNYEDWDNDNNSVTSYYATPPTSPIIQPVYNADETKNFSHNNVNINLSSLSDLMSEPISLCDDNIGYMIKSVIIDDSVSPQNDIRHNFDSVYTPSTQLKNLPTISTISSTSLEYLTSLSISKSPSSATLSSSPSSTNTTSVQPLILSKVDISQCHFSHTNDAYPTIINANYRGDMAFLYKVGDDLNLNGGGEISCCINGMSDEISIPFNQLCGFKITSENKLIIKFKQSFKRTYRRHLGGYPYLLDPTILQTDPSGGKFNCLSSLTLIPDISEDSSKLAKIETEIERLWFNKHGVRNELAKDNRQKLYITCVFPTERRAIAVPMDSSYHKLLEVLESRFNLAMDNFNLRFRNKHGDVVVLKGDDCWEMAKSEASGKNLARLELLIW</sequence>